<evidence type="ECO:0000256" key="2">
    <source>
        <dbReference type="ARBA" id="ARBA00023163"/>
    </source>
</evidence>
<dbReference type="RefSeq" id="WP_067418769.1">
    <property type="nucleotide sequence ID" value="NZ_LNTY01000049.1"/>
</dbReference>
<evidence type="ECO:0000313" key="5">
    <source>
        <dbReference type="Proteomes" id="UP000070529"/>
    </source>
</evidence>
<dbReference type="PROSITE" id="PS01124">
    <property type="entry name" value="HTH_ARAC_FAMILY_2"/>
    <property type="match status" value="1"/>
</dbReference>
<evidence type="ECO:0000259" key="3">
    <source>
        <dbReference type="PROSITE" id="PS01124"/>
    </source>
</evidence>
<dbReference type="SUPFAM" id="SSF52317">
    <property type="entry name" value="Class I glutamine amidotransferase-like"/>
    <property type="match status" value="1"/>
</dbReference>
<accession>A0A135I5X3</accession>
<proteinExistence type="predicted"/>
<protein>
    <submittedName>
        <fullName evidence="4">AraC family transcriptional regulator</fullName>
    </submittedName>
</protein>
<dbReference type="SUPFAM" id="SSF46689">
    <property type="entry name" value="Homeodomain-like"/>
    <property type="match status" value="2"/>
</dbReference>
<dbReference type="CDD" id="cd03137">
    <property type="entry name" value="GATase1_AraC_1"/>
    <property type="match status" value="1"/>
</dbReference>
<dbReference type="STRING" id="294935.ATN88_16145"/>
<dbReference type="InterPro" id="IPR002818">
    <property type="entry name" value="DJ-1/PfpI"/>
</dbReference>
<evidence type="ECO:0000313" key="4">
    <source>
        <dbReference type="EMBL" id="KXF80807.1"/>
    </source>
</evidence>
<dbReference type="AlphaFoldDB" id="A0A135I5X3"/>
<dbReference type="GO" id="GO:0003700">
    <property type="term" value="F:DNA-binding transcription factor activity"/>
    <property type="evidence" value="ECO:0007669"/>
    <property type="project" value="InterPro"/>
</dbReference>
<dbReference type="InterPro" id="IPR052158">
    <property type="entry name" value="INH-QAR"/>
</dbReference>
<dbReference type="Pfam" id="PF12833">
    <property type="entry name" value="HTH_18"/>
    <property type="match status" value="1"/>
</dbReference>
<keyword evidence="1" id="KW-0805">Transcription regulation</keyword>
<reference evidence="4 5" key="1">
    <citation type="submission" date="2015-11" db="EMBL/GenBank/DDBJ databases">
        <title>Genomic Taxonomy of the Vibrionaceae.</title>
        <authorList>
            <person name="Gomez-Gil B."/>
            <person name="Enciso-Ibarra J."/>
        </authorList>
    </citation>
    <scope>NUCLEOTIDE SEQUENCE [LARGE SCALE GENOMIC DNA]</scope>
    <source>
        <strain evidence="4 5">CAIM 912</strain>
    </source>
</reference>
<dbReference type="Gene3D" id="1.10.10.60">
    <property type="entry name" value="Homeodomain-like"/>
    <property type="match status" value="1"/>
</dbReference>
<organism evidence="4 5">
    <name type="scientific">Enterovibrio coralii</name>
    <dbReference type="NCBI Taxonomy" id="294935"/>
    <lineage>
        <taxon>Bacteria</taxon>
        <taxon>Pseudomonadati</taxon>
        <taxon>Pseudomonadota</taxon>
        <taxon>Gammaproteobacteria</taxon>
        <taxon>Vibrionales</taxon>
        <taxon>Vibrionaceae</taxon>
        <taxon>Enterovibrio</taxon>
    </lineage>
</organism>
<dbReference type="GO" id="GO:0043565">
    <property type="term" value="F:sequence-specific DNA binding"/>
    <property type="evidence" value="ECO:0007669"/>
    <property type="project" value="InterPro"/>
</dbReference>
<dbReference type="Gene3D" id="3.40.50.880">
    <property type="match status" value="1"/>
</dbReference>
<keyword evidence="2" id="KW-0804">Transcription</keyword>
<dbReference type="InterPro" id="IPR009057">
    <property type="entry name" value="Homeodomain-like_sf"/>
</dbReference>
<gene>
    <name evidence="4" type="ORF">ATN88_16145</name>
</gene>
<dbReference type="Pfam" id="PF01965">
    <property type="entry name" value="DJ-1_PfpI"/>
    <property type="match status" value="1"/>
</dbReference>
<dbReference type="SMART" id="SM00342">
    <property type="entry name" value="HTH_ARAC"/>
    <property type="match status" value="1"/>
</dbReference>
<dbReference type="Proteomes" id="UP000070529">
    <property type="component" value="Unassembled WGS sequence"/>
</dbReference>
<dbReference type="PANTHER" id="PTHR43130">
    <property type="entry name" value="ARAC-FAMILY TRANSCRIPTIONAL REGULATOR"/>
    <property type="match status" value="1"/>
</dbReference>
<keyword evidence="5" id="KW-1185">Reference proteome</keyword>
<feature type="domain" description="HTH araC/xylS-type" evidence="3">
    <location>
        <begin position="209"/>
        <end position="307"/>
    </location>
</feature>
<dbReference type="InterPro" id="IPR018060">
    <property type="entry name" value="HTH_AraC"/>
</dbReference>
<evidence type="ECO:0000256" key="1">
    <source>
        <dbReference type="ARBA" id="ARBA00023015"/>
    </source>
</evidence>
<sequence length="309" mass="34074">MKRVALLAFENMSPFHLSVPCVVFGDVSKDFALTVCAETDAPLSTTAGFHLSTTHDLRAFDDADIIIIPSWHSPYQPPSDLLINALQKAHRKGTMIIGLCLGAYAIAAAGILDGKKATTHWAYFEDFKARFPLIDIESDVLYLQQDNVMTSAGTAAGLDCCLHVVRQTLGSTASNNIARYLVTPPQRLGGQAQYIATPIPEKGSDKRLATVLDEVLQSLDQPHSIEQLAERCAMSRRTFTRHFQAVTGKSFGQWLLSARLSHSQQLLETSTFSIEHVAAQSGFNTPTTLRHHFKRAFGISPSVWRKMYV</sequence>
<comment type="caution">
    <text evidence="4">The sequence shown here is derived from an EMBL/GenBank/DDBJ whole genome shotgun (WGS) entry which is preliminary data.</text>
</comment>
<dbReference type="EMBL" id="LNTY01000049">
    <property type="protein sequence ID" value="KXF80807.1"/>
    <property type="molecule type" value="Genomic_DNA"/>
</dbReference>
<name>A0A135I5X3_9GAMM</name>
<dbReference type="PANTHER" id="PTHR43130:SF3">
    <property type="entry name" value="HTH-TYPE TRANSCRIPTIONAL REGULATOR RV1931C"/>
    <property type="match status" value="1"/>
</dbReference>
<dbReference type="InterPro" id="IPR029062">
    <property type="entry name" value="Class_I_gatase-like"/>
</dbReference>
<dbReference type="OrthoDB" id="9803764at2"/>